<dbReference type="KEGG" id="hhw:NCTC503_00589"/>
<dbReference type="Pfam" id="PF02887">
    <property type="entry name" value="PK_C"/>
    <property type="match status" value="1"/>
</dbReference>
<evidence type="ECO:0000313" key="2">
    <source>
        <dbReference type="EMBL" id="VTQ84640.1"/>
    </source>
</evidence>
<dbReference type="RefSeq" id="WP_138209357.1">
    <property type="nucleotide sequence ID" value="NZ_CBCRUQ010000001.1"/>
</dbReference>
<dbReference type="InterPro" id="IPR015074">
    <property type="entry name" value="DUF1867"/>
</dbReference>
<evidence type="ECO:0000313" key="3">
    <source>
        <dbReference type="Proteomes" id="UP000308489"/>
    </source>
</evidence>
<name>A0A4U9R7I9_HATHI</name>
<organism evidence="2 3">
    <name type="scientific">Hathewaya histolytica</name>
    <name type="common">Clostridium histolyticum</name>
    <dbReference type="NCBI Taxonomy" id="1498"/>
    <lineage>
        <taxon>Bacteria</taxon>
        <taxon>Bacillati</taxon>
        <taxon>Bacillota</taxon>
        <taxon>Clostridia</taxon>
        <taxon>Eubacteriales</taxon>
        <taxon>Clostridiaceae</taxon>
        <taxon>Hathewaya</taxon>
    </lineage>
</organism>
<proteinExistence type="predicted"/>
<dbReference type="EMBL" id="LR590481">
    <property type="protein sequence ID" value="VTQ84640.1"/>
    <property type="molecule type" value="Genomic_DNA"/>
</dbReference>
<dbReference type="Proteomes" id="UP000308489">
    <property type="component" value="Chromosome 1"/>
</dbReference>
<keyword evidence="2" id="KW-0670">Pyruvate</keyword>
<protein>
    <submittedName>
        <fullName evidence="2">Pyruvate kinase, alpha/beta domain</fullName>
    </submittedName>
</protein>
<keyword evidence="2" id="KW-0808">Transferase</keyword>
<feature type="domain" description="Pyruvate kinase C-terminal" evidence="1">
    <location>
        <begin position="15"/>
        <end position="157"/>
    </location>
</feature>
<reference evidence="2 3" key="1">
    <citation type="submission" date="2019-05" db="EMBL/GenBank/DDBJ databases">
        <authorList>
            <consortium name="Pathogen Informatics"/>
        </authorList>
    </citation>
    <scope>NUCLEOTIDE SEQUENCE [LARGE SCALE GENOMIC DNA]</scope>
    <source>
        <strain evidence="2 3">NCTC503</strain>
    </source>
</reference>
<sequence length="182" mass="19482">MYFSKQGENNTKETIELSLKYAKERGIKNIVVASTTGKTAKLLKDFEHNVVMVTYANGVNGKGIPAVTSKEVKELEGDRIKVFTGTHVLSGAERALSRQFGGVSPVEIMAHTLRMLGQGTKVAVEVAVMALDAGLIPYGEDIIAIGGSSHGADTALVISPSHASSILDTKIREVICKPENWD</sequence>
<evidence type="ECO:0000259" key="1">
    <source>
        <dbReference type="Pfam" id="PF02887"/>
    </source>
</evidence>
<accession>A0A4U9R7I9</accession>
<dbReference type="GO" id="GO:0016301">
    <property type="term" value="F:kinase activity"/>
    <property type="evidence" value="ECO:0007669"/>
    <property type="project" value="UniProtKB-KW"/>
</dbReference>
<dbReference type="Gene3D" id="3.40.1380.20">
    <property type="entry name" value="Pyruvate kinase, C-terminal domain"/>
    <property type="match status" value="1"/>
</dbReference>
<dbReference type="InterPro" id="IPR036918">
    <property type="entry name" value="Pyrv_Knase_C_sf"/>
</dbReference>
<dbReference type="InterPro" id="IPR015795">
    <property type="entry name" value="Pyrv_Knase_C"/>
</dbReference>
<dbReference type="OrthoDB" id="9782984at2"/>
<keyword evidence="2" id="KW-0418">Kinase</keyword>
<dbReference type="PIRSF" id="PIRSF016138">
    <property type="entry name" value="UCP016138"/>
    <property type="match status" value="1"/>
</dbReference>
<dbReference type="AlphaFoldDB" id="A0A4U9R7I9"/>
<dbReference type="SUPFAM" id="SSF52935">
    <property type="entry name" value="PK C-terminal domain-like"/>
    <property type="match status" value="1"/>
</dbReference>
<keyword evidence="3" id="KW-1185">Reference proteome</keyword>
<gene>
    <name evidence="2" type="ORF">NCTC503_00589</name>
</gene>